<keyword evidence="2" id="KW-0862">Zinc</keyword>
<dbReference type="Gene3D" id="1.50.10.10">
    <property type="match status" value="2"/>
</dbReference>
<dbReference type="GO" id="GO:0005886">
    <property type="term" value="C:plasma membrane"/>
    <property type="evidence" value="ECO:0007669"/>
    <property type="project" value="TreeGrafter"/>
</dbReference>
<keyword evidence="3" id="KW-0812">Transmembrane</keyword>
<dbReference type="SMART" id="SM01260">
    <property type="entry name" value="LANC_like"/>
    <property type="match status" value="1"/>
</dbReference>
<evidence type="ECO:0000313" key="4">
    <source>
        <dbReference type="EMBL" id="KAG7177833.1"/>
    </source>
</evidence>
<evidence type="ECO:0000256" key="3">
    <source>
        <dbReference type="SAM" id="Phobius"/>
    </source>
</evidence>
<keyword evidence="5" id="KW-1185">Reference proteome</keyword>
<evidence type="ECO:0000313" key="5">
    <source>
        <dbReference type="Proteomes" id="UP000747542"/>
    </source>
</evidence>
<dbReference type="GO" id="GO:0005975">
    <property type="term" value="P:carbohydrate metabolic process"/>
    <property type="evidence" value="ECO:0007669"/>
    <property type="project" value="InterPro"/>
</dbReference>
<dbReference type="InterPro" id="IPR012341">
    <property type="entry name" value="6hp_glycosidase-like_sf"/>
</dbReference>
<evidence type="ECO:0000256" key="1">
    <source>
        <dbReference type="ARBA" id="ARBA00007179"/>
    </source>
</evidence>
<sequence length="398" mass="44717">MFSPKRYFVNNLPEYNGKDVTIDKAEIKRRTLDRIQTITQKWTKNHRNCDGGLYVGIPGAIYTLYRLSKMPDFSEERGHLLEQAAGYLKPALEFATHTKASGSKVDVVAFILGNAGIYAVAAVIFQALGNMKESEKYASEFSHLAAHLIPVNWYSHGGDEFLVGRAGYLAGLIWLQSELKRDILPEPAVSAILDAMIESGQKYAHDHKSRIPLMYQYYKTDFPSWLSCRPHAKELIKKSLDALLVLQAPNGNFPSAMDEIDGQRPPEEELVHWCHGAPGTVYLLAKAYMVYEDKRYLQACIKCGDVTWHKGLLKKGPGICHGVAGSGYVFLTLFRLTGDPNHLHRALQFCNFLNTREFCQARTPDSPYSLYEGLAGTACFIADFLNPEQSSFPFFNVF</sequence>
<feature type="binding site" evidence="2">
    <location>
        <position position="321"/>
    </location>
    <ligand>
        <name>Zn(2+)</name>
        <dbReference type="ChEBI" id="CHEBI:29105"/>
    </ligand>
</feature>
<proteinExistence type="inferred from homology"/>
<dbReference type="PRINTS" id="PR01951">
    <property type="entry name" value="LANCEUKARYTE"/>
</dbReference>
<reference evidence="4" key="1">
    <citation type="journal article" date="2021" name="Sci. Adv.">
        <title>The American lobster genome reveals insights on longevity, neural, and immune adaptations.</title>
        <authorList>
            <person name="Polinski J.M."/>
            <person name="Zimin A.V."/>
            <person name="Clark K.F."/>
            <person name="Kohn A.B."/>
            <person name="Sadowski N."/>
            <person name="Timp W."/>
            <person name="Ptitsyn A."/>
            <person name="Khanna P."/>
            <person name="Romanova D.Y."/>
            <person name="Williams P."/>
            <person name="Greenwood S.J."/>
            <person name="Moroz L.L."/>
            <person name="Walt D.R."/>
            <person name="Bodnar A.G."/>
        </authorList>
    </citation>
    <scope>NUCLEOTIDE SEQUENCE</scope>
    <source>
        <strain evidence="4">GMGI-L3</strain>
    </source>
</reference>
<comment type="caution">
    <text evidence="4">The sequence shown here is derived from an EMBL/GenBank/DDBJ whole genome shotgun (WGS) entry which is preliminary data.</text>
</comment>
<dbReference type="SUPFAM" id="SSF158745">
    <property type="entry name" value="LanC-like"/>
    <property type="match status" value="1"/>
</dbReference>
<dbReference type="Pfam" id="PF05147">
    <property type="entry name" value="LANC_like"/>
    <property type="match status" value="2"/>
</dbReference>
<name>A0A8J5NDS8_HOMAM</name>
<dbReference type="Proteomes" id="UP000747542">
    <property type="component" value="Unassembled WGS sequence"/>
</dbReference>
<organism evidence="4 5">
    <name type="scientific">Homarus americanus</name>
    <name type="common">American lobster</name>
    <dbReference type="NCBI Taxonomy" id="6706"/>
    <lineage>
        <taxon>Eukaryota</taxon>
        <taxon>Metazoa</taxon>
        <taxon>Ecdysozoa</taxon>
        <taxon>Arthropoda</taxon>
        <taxon>Crustacea</taxon>
        <taxon>Multicrustacea</taxon>
        <taxon>Malacostraca</taxon>
        <taxon>Eumalacostraca</taxon>
        <taxon>Eucarida</taxon>
        <taxon>Decapoda</taxon>
        <taxon>Pleocyemata</taxon>
        <taxon>Astacidea</taxon>
        <taxon>Nephropoidea</taxon>
        <taxon>Nephropidae</taxon>
        <taxon>Homarus</taxon>
    </lineage>
</organism>
<dbReference type="PANTHER" id="PTHR12736:SF7">
    <property type="entry name" value="LANC-LIKE PROTEIN 3"/>
    <property type="match status" value="1"/>
</dbReference>
<dbReference type="GO" id="GO:0046872">
    <property type="term" value="F:metal ion binding"/>
    <property type="evidence" value="ECO:0007669"/>
    <property type="project" value="UniProtKB-KW"/>
</dbReference>
<dbReference type="EMBL" id="JAHLQT010001665">
    <property type="protein sequence ID" value="KAG7177833.1"/>
    <property type="molecule type" value="Genomic_DNA"/>
</dbReference>
<feature type="binding site" evidence="2">
    <location>
        <position position="320"/>
    </location>
    <ligand>
        <name>Zn(2+)</name>
        <dbReference type="ChEBI" id="CHEBI:29105"/>
    </ligand>
</feature>
<protein>
    <submittedName>
        <fullName evidence="4">LanC-like protein 3-like</fullName>
    </submittedName>
</protein>
<dbReference type="InterPro" id="IPR020464">
    <property type="entry name" value="LanC-like_prot_euk"/>
</dbReference>
<dbReference type="CDD" id="cd04794">
    <property type="entry name" value="euk_LANCL"/>
    <property type="match status" value="1"/>
</dbReference>
<feature type="binding site" evidence="2">
    <location>
        <position position="274"/>
    </location>
    <ligand>
        <name>Zn(2+)</name>
        <dbReference type="ChEBI" id="CHEBI:29105"/>
    </ligand>
</feature>
<keyword evidence="3" id="KW-0472">Membrane</keyword>
<feature type="transmembrane region" description="Helical" evidence="3">
    <location>
        <begin position="107"/>
        <end position="128"/>
    </location>
</feature>
<accession>A0A8J5NDS8</accession>
<dbReference type="PANTHER" id="PTHR12736">
    <property type="entry name" value="LANC-LIKE PROTEIN"/>
    <property type="match status" value="1"/>
</dbReference>
<dbReference type="InterPro" id="IPR007822">
    <property type="entry name" value="LANC-like"/>
</dbReference>
<gene>
    <name evidence="4" type="primary">Lancl3-L</name>
    <name evidence="4" type="ORF">Hamer_G020899</name>
</gene>
<comment type="similarity">
    <text evidence="1">Belongs to the LanC-like protein family.</text>
</comment>
<evidence type="ECO:0000256" key="2">
    <source>
        <dbReference type="PIRSR" id="PIRSR607822-1"/>
    </source>
</evidence>
<dbReference type="GO" id="GO:0031179">
    <property type="term" value="P:peptide modification"/>
    <property type="evidence" value="ECO:0007669"/>
    <property type="project" value="InterPro"/>
</dbReference>
<dbReference type="PRINTS" id="PR01950">
    <property type="entry name" value="LANCSUPER"/>
</dbReference>
<keyword evidence="3" id="KW-1133">Transmembrane helix</keyword>
<keyword evidence="2" id="KW-0479">Metal-binding</keyword>
<dbReference type="AlphaFoldDB" id="A0A8J5NDS8"/>